<name>A0ABT5DG79_9BACT</name>
<dbReference type="InterPro" id="IPR006116">
    <property type="entry name" value="NT_2-5OAS_ClassI-CCAase"/>
</dbReference>
<sequence>MATTVAQAFEKHMQHLELEENKRAKATRQQEWVFDAMRRRLGPKESILSGSYGRNTAIRPLHDIDLFLIFADTSHFRTSPPGEFLVRVQQALELEFPNKQARVQNRSVNIEFSGTGIGFDVVPAVEDARHAGWYWIPDKRMGQWIRSDPRKHLEACNEANDHAKKKLKPLIKAIKRWNSHQEKRARSFHFEALAYQTESLMLAEASYSTGLTRLFQFMEERMTQPCEDPAKLGPPIDTGVSEGDRQQIQQQLRHATRRAEQALVLERQGDMFAAIEIWQGLLGPDFQSERRPCQDNT</sequence>
<evidence type="ECO:0000313" key="2">
    <source>
        <dbReference type="EMBL" id="MDC0712677.1"/>
    </source>
</evidence>
<dbReference type="CDD" id="cd05400">
    <property type="entry name" value="NT_2-5OAS_ClassI-CCAase"/>
    <property type="match status" value="1"/>
</dbReference>
<evidence type="ECO:0000256" key="1">
    <source>
        <dbReference type="ARBA" id="ARBA00023118"/>
    </source>
</evidence>
<dbReference type="Pfam" id="PF18144">
    <property type="entry name" value="SMODS"/>
    <property type="match status" value="1"/>
</dbReference>
<accession>A0ABT5DG79</accession>
<dbReference type="InterPro" id="IPR043519">
    <property type="entry name" value="NT_sf"/>
</dbReference>
<keyword evidence="1" id="KW-0051">Antiviral defense</keyword>
<comment type="caution">
    <text evidence="2">The sequence shown here is derived from an EMBL/GenBank/DDBJ whole genome shotgun (WGS) entry which is preliminary data.</text>
</comment>
<organism evidence="2 3">
    <name type="scientific">Stigmatella ashevillensis</name>
    <dbReference type="NCBI Taxonomy" id="2995309"/>
    <lineage>
        <taxon>Bacteria</taxon>
        <taxon>Pseudomonadati</taxon>
        <taxon>Myxococcota</taxon>
        <taxon>Myxococcia</taxon>
        <taxon>Myxococcales</taxon>
        <taxon>Cystobacterineae</taxon>
        <taxon>Archangiaceae</taxon>
        <taxon>Stigmatella</taxon>
    </lineage>
</organism>
<keyword evidence="3" id="KW-1185">Reference proteome</keyword>
<protein>
    <submittedName>
        <fullName evidence="2">Nucleotidyltransferase</fullName>
    </submittedName>
</protein>
<dbReference type="EMBL" id="JAQNDM010000002">
    <property type="protein sequence ID" value="MDC0712677.1"/>
    <property type="molecule type" value="Genomic_DNA"/>
</dbReference>
<dbReference type="RefSeq" id="WP_272146320.1">
    <property type="nucleotide sequence ID" value="NZ_JAQNDM010000002.1"/>
</dbReference>
<dbReference type="Gene3D" id="3.30.460.10">
    <property type="entry name" value="Beta Polymerase, domain 2"/>
    <property type="match status" value="1"/>
</dbReference>
<reference evidence="2 3" key="1">
    <citation type="submission" date="2022-11" db="EMBL/GenBank/DDBJ databases">
        <title>Minimal conservation of predation-associated metabolite biosynthetic gene clusters underscores biosynthetic potential of Myxococcota including descriptions for ten novel species: Archangium lansinium sp. nov., Myxococcus landrumus sp. nov., Nannocystis bai.</title>
        <authorList>
            <person name="Ahearne A."/>
            <person name="Stevens C."/>
            <person name="Dowd S."/>
        </authorList>
    </citation>
    <scope>NUCLEOTIDE SEQUENCE [LARGE SCALE GENOMIC DNA]</scope>
    <source>
        <strain evidence="2 3">NCWAL01</strain>
    </source>
</reference>
<gene>
    <name evidence="2" type="ORF">POL68_29715</name>
</gene>
<dbReference type="Proteomes" id="UP001221838">
    <property type="component" value="Unassembled WGS sequence"/>
</dbReference>
<evidence type="ECO:0000313" key="3">
    <source>
        <dbReference type="Proteomes" id="UP001221838"/>
    </source>
</evidence>
<dbReference type="SUPFAM" id="SSF81301">
    <property type="entry name" value="Nucleotidyltransferase"/>
    <property type="match status" value="1"/>
</dbReference>
<proteinExistence type="predicted"/>